<evidence type="ECO:0000256" key="1">
    <source>
        <dbReference type="SAM" id="Coils"/>
    </source>
</evidence>
<evidence type="ECO:0000313" key="3">
    <source>
        <dbReference type="Proteomes" id="UP000676428"/>
    </source>
</evidence>
<keyword evidence="1" id="KW-0175">Coiled coil</keyword>
<accession>A0ABX8DD63</accession>
<protein>
    <submittedName>
        <fullName evidence="2">Uncharacterized protein</fullName>
    </submittedName>
</protein>
<organism evidence="2 3">
    <name type="scientific">Shewanella dokdonensis</name>
    <dbReference type="NCBI Taxonomy" id="712036"/>
    <lineage>
        <taxon>Bacteria</taxon>
        <taxon>Pseudomonadati</taxon>
        <taxon>Pseudomonadota</taxon>
        <taxon>Gammaproteobacteria</taxon>
        <taxon>Alteromonadales</taxon>
        <taxon>Shewanellaceae</taxon>
        <taxon>Shewanella</taxon>
    </lineage>
</organism>
<proteinExistence type="predicted"/>
<sequence>MSQHYEILERLHLRPSFNSAISLAACFSEKQPARKVSQAQRRKAAARRRIEAHQERIAIAQSLGCSPRELGEIAL</sequence>
<evidence type="ECO:0000313" key="2">
    <source>
        <dbReference type="EMBL" id="QVK22176.1"/>
    </source>
</evidence>
<dbReference type="NCBIfam" id="NF046101">
    <property type="entry name" value="PA3496_fam"/>
    <property type="match status" value="1"/>
</dbReference>
<keyword evidence="3" id="KW-1185">Reference proteome</keyword>
<reference evidence="2 3" key="1">
    <citation type="journal article" date="2012" name="Int. J. Syst. Evol. Microbiol.">
        <title>Shewanella dokdonensis sp. nov., isolated from seawater.</title>
        <authorList>
            <person name="Sung H.R."/>
            <person name="Yoon J.H."/>
            <person name="Ghim S.Y."/>
        </authorList>
    </citation>
    <scope>NUCLEOTIDE SEQUENCE [LARGE SCALE GENOMIC DNA]</scope>
    <source>
        <strain evidence="2 3">DSM 23626</strain>
    </source>
</reference>
<dbReference type="Proteomes" id="UP000676428">
    <property type="component" value="Chromosome"/>
</dbReference>
<dbReference type="RefSeq" id="WP_213680833.1">
    <property type="nucleotide sequence ID" value="NZ_CP074572.1"/>
</dbReference>
<gene>
    <name evidence="2" type="ORF">KHX94_12110</name>
</gene>
<dbReference type="EMBL" id="CP074572">
    <property type="protein sequence ID" value="QVK22176.1"/>
    <property type="molecule type" value="Genomic_DNA"/>
</dbReference>
<dbReference type="InterPro" id="IPR058059">
    <property type="entry name" value="PA3496-like"/>
</dbReference>
<feature type="coiled-coil region" evidence="1">
    <location>
        <begin position="36"/>
        <end position="63"/>
    </location>
</feature>
<name>A0ABX8DD63_9GAMM</name>